<feature type="domain" description="F-box" evidence="1">
    <location>
        <begin position="1"/>
        <end position="47"/>
    </location>
</feature>
<dbReference type="Pfam" id="PF00646">
    <property type="entry name" value="F-box"/>
    <property type="match status" value="1"/>
</dbReference>
<reference evidence="2" key="1">
    <citation type="submission" date="2023-03" db="EMBL/GenBank/DDBJ databases">
        <title>Massive genome expansion in bonnet fungi (Mycena s.s.) driven by repeated elements and novel gene families across ecological guilds.</title>
        <authorList>
            <consortium name="Lawrence Berkeley National Laboratory"/>
            <person name="Harder C.B."/>
            <person name="Miyauchi S."/>
            <person name="Viragh M."/>
            <person name="Kuo A."/>
            <person name="Thoen E."/>
            <person name="Andreopoulos B."/>
            <person name="Lu D."/>
            <person name="Skrede I."/>
            <person name="Drula E."/>
            <person name="Henrissat B."/>
            <person name="Morin E."/>
            <person name="Kohler A."/>
            <person name="Barry K."/>
            <person name="LaButti K."/>
            <person name="Morin E."/>
            <person name="Salamov A."/>
            <person name="Lipzen A."/>
            <person name="Mereny Z."/>
            <person name="Hegedus B."/>
            <person name="Baldrian P."/>
            <person name="Stursova M."/>
            <person name="Weitz H."/>
            <person name="Taylor A."/>
            <person name="Grigoriev I.V."/>
            <person name="Nagy L.G."/>
            <person name="Martin F."/>
            <person name="Kauserud H."/>
        </authorList>
    </citation>
    <scope>NUCLEOTIDE SEQUENCE</scope>
    <source>
        <strain evidence="2">CBHHK182m</strain>
    </source>
</reference>
<accession>A0AAD7K759</accession>
<dbReference type="PROSITE" id="PS50181">
    <property type="entry name" value="FBOX"/>
    <property type="match status" value="1"/>
</dbReference>
<dbReference type="InterPro" id="IPR001810">
    <property type="entry name" value="F-box_dom"/>
</dbReference>
<organism evidence="2 3">
    <name type="scientific">Mycena metata</name>
    <dbReference type="NCBI Taxonomy" id="1033252"/>
    <lineage>
        <taxon>Eukaryota</taxon>
        <taxon>Fungi</taxon>
        <taxon>Dikarya</taxon>
        <taxon>Basidiomycota</taxon>
        <taxon>Agaricomycotina</taxon>
        <taxon>Agaricomycetes</taxon>
        <taxon>Agaricomycetidae</taxon>
        <taxon>Agaricales</taxon>
        <taxon>Marasmiineae</taxon>
        <taxon>Mycenaceae</taxon>
        <taxon>Mycena</taxon>
    </lineage>
</organism>
<name>A0AAD7K759_9AGAR</name>
<evidence type="ECO:0000313" key="3">
    <source>
        <dbReference type="Proteomes" id="UP001215598"/>
    </source>
</evidence>
<sequence>MALLPALPVDLLRPILSHVPEKQFLLRLCRVSRGFHHEAQRALYADVALRSDDMALFCRTIAASPALAHCVRRLSIQLSDSFADRDELTQCMRSLLQLRALEISAAQPHPWDTDTVTLRSNMLATAWTHSQAIHILSGCSFKLKVFASAFRMTEPDFAEFLEQQPEIEELLSFDTSPSVLKLAEETLPRLREFASAVTRLEFQTEPGQEKRVFRDRRMDIVLDTRSLEKLS</sequence>
<evidence type="ECO:0000259" key="1">
    <source>
        <dbReference type="PROSITE" id="PS50181"/>
    </source>
</evidence>
<dbReference type="Proteomes" id="UP001215598">
    <property type="component" value="Unassembled WGS sequence"/>
</dbReference>
<protein>
    <recommendedName>
        <fullName evidence="1">F-box domain-containing protein</fullName>
    </recommendedName>
</protein>
<comment type="caution">
    <text evidence="2">The sequence shown here is derived from an EMBL/GenBank/DDBJ whole genome shotgun (WGS) entry which is preliminary data.</text>
</comment>
<gene>
    <name evidence="2" type="ORF">B0H16DRAFT_1448187</name>
</gene>
<proteinExistence type="predicted"/>
<keyword evidence="3" id="KW-1185">Reference proteome</keyword>
<dbReference type="EMBL" id="JARKIB010000005">
    <property type="protein sequence ID" value="KAJ7779740.1"/>
    <property type="molecule type" value="Genomic_DNA"/>
</dbReference>
<evidence type="ECO:0000313" key="2">
    <source>
        <dbReference type="EMBL" id="KAJ7779740.1"/>
    </source>
</evidence>
<dbReference type="AlphaFoldDB" id="A0AAD7K759"/>